<dbReference type="SUPFAM" id="SSF53720">
    <property type="entry name" value="ALDH-like"/>
    <property type="match status" value="1"/>
</dbReference>
<dbReference type="InterPro" id="IPR016161">
    <property type="entry name" value="Ald_DH/histidinol_DH"/>
</dbReference>
<evidence type="ECO:0000256" key="7">
    <source>
        <dbReference type="HAMAP-Rule" id="MF_00412"/>
    </source>
</evidence>
<accession>A0ABQ1YH03</accession>
<comment type="similarity">
    <text evidence="7">Belongs to the gamma-glutamyl phosphate reductase family.</text>
</comment>
<comment type="subcellular location">
    <subcellularLocation>
        <location evidence="7">Cytoplasm</location>
    </subcellularLocation>
</comment>
<evidence type="ECO:0000256" key="3">
    <source>
        <dbReference type="ARBA" id="ARBA00022650"/>
    </source>
</evidence>
<dbReference type="Proteomes" id="UP000659344">
    <property type="component" value="Unassembled WGS sequence"/>
</dbReference>
<dbReference type="InterPro" id="IPR020593">
    <property type="entry name" value="G-glutamylP_reductase_CS"/>
</dbReference>
<evidence type="ECO:0000259" key="8">
    <source>
        <dbReference type="Pfam" id="PF00171"/>
    </source>
</evidence>
<dbReference type="PIRSF" id="PIRSF000151">
    <property type="entry name" value="GPR"/>
    <property type="match status" value="1"/>
</dbReference>
<keyword evidence="2 7" id="KW-0028">Amino-acid biosynthesis</keyword>
<evidence type="ECO:0000313" key="9">
    <source>
        <dbReference type="EMBL" id="GGH24061.1"/>
    </source>
</evidence>
<organism evidence="9 10">
    <name type="scientific">Paenibacillus segetis</name>
    <dbReference type="NCBI Taxonomy" id="1325360"/>
    <lineage>
        <taxon>Bacteria</taxon>
        <taxon>Bacillati</taxon>
        <taxon>Bacillota</taxon>
        <taxon>Bacilli</taxon>
        <taxon>Bacillales</taxon>
        <taxon>Paenibacillaceae</taxon>
        <taxon>Paenibacillus</taxon>
    </lineage>
</organism>
<dbReference type="RefSeq" id="WP_188538896.1">
    <property type="nucleotide sequence ID" value="NZ_BMFT01000001.1"/>
</dbReference>
<evidence type="ECO:0000313" key="10">
    <source>
        <dbReference type="Proteomes" id="UP000659344"/>
    </source>
</evidence>
<dbReference type="InterPro" id="IPR016163">
    <property type="entry name" value="Ald_DH_C"/>
</dbReference>
<sequence>MSEVIQKTKLAKQAASTLNSLTTAQKDEALLITAEALIANSDVIIAANEEDLVRGRENGTSSSLLDRLALNHDRIRSIAEGLQQIVELPDPVGDILEQMDRPNGLHIVKRRVPLGVIGIIYEARPNVTVDAVGLCLKTGNSVVLRGGSSALSSNRKIVEIIHDALATTSIPSHAVQLIEDPNRSSVDEMLKLNGLLDVVIPRGGSSLIQNVVQNATVPVIETGAGICHTFIDESADLEMSTAIAINAKVQRPSVCNSMETLLVHETFAASHLNEIAQSFREAGVELRGCAKTKEIVEWALLASDEDYATEYNDYILNIKVVHDMDEAMAHIARFGTKHSECIVTENRSHAERFQQEVDAAAVYHNASTRFTDGFEFGFGAEIGISTQKLHARGPMGLPALTSSKYIIDGHGQIRQ</sequence>
<dbReference type="CDD" id="cd07079">
    <property type="entry name" value="ALDH_F18-19_ProA-GPR"/>
    <property type="match status" value="1"/>
</dbReference>
<comment type="pathway">
    <text evidence="1 7">Amino-acid biosynthesis; L-proline biosynthesis; L-glutamate 5-semialdehyde from L-glutamate: step 2/2.</text>
</comment>
<dbReference type="EC" id="1.2.1.41" evidence="7"/>
<keyword evidence="5 7" id="KW-0560">Oxidoreductase</keyword>
<dbReference type="HAMAP" id="MF_00412">
    <property type="entry name" value="ProA"/>
    <property type="match status" value="1"/>
</dbReference>
<evidence type="ECO:0000256" key="6">
    <source>
        <dbReference type="ARBA" id="ARBA00049024"/>
    </source>
</evidence>
<comment type="caution">
    <text evidence="9">The sequence shown here is derived from an EMBL/GenBank/DDBJ whole genome shotgun (WGS) entry which is preliminary data.</text>
</comment>
<keyword evidence="10" id="KW-1185">Reference proteome</keyword>
<dbReference type="PANTHER" id="PTHR11063:SF8">
    <property type="entry name" value="DELTA-1-PYRROLINE-5-CARBOXYLATE SYNTHASE"/>
    <property type="match status" value="1"/>
</dbReference>
<gene>
    <name evidence="7 9" type="primary">proA</name>
    <name evidence="9" type="ORF">GCM10008013_23580</name>
</gene>
<keyword evidence="3 7" id="KW-0641">Proline biosynthesis</keyword>
<dbReference type="Gene3D" id="3.40.309.10">
    <property type="entry name" value="Aldehyde Dehydrogenase, Chain A, domain 2"/>
    <property type="match status" value="1"/>
</dbReference>
<dbReference type="InterPro" id="IPR016162">
    <property type="entry name" value="Ald_DH_N"/>
</dbReference>
<dbReference type="InterPro" id="IPR000965">
    <property type="entry name" value="GPR_dom"/>
</dbReference>
<dbReference type="NCBIfam" id="TIGR00407">
    <property type="entry name" value="proA"/>
    <property type="match status" value="1"/>
</dbReference>
<keyword evidence="7" id="KW-0963">Cytoplasm</keyword>
<dbReference type="EMBL" id="BMFT01000001">
    <property type="protein sequence ID" value="GGH24061.1"/>
    <property type="molecule type" value="Genomic_DNA"/>
</dbReference>
<reference evidence="10" key="1">
    <citation type="journal article" date="2019" name="Int. J. Syst. Evol. Microbiol.">
        <title>The Global Catalogue of Microorganisms (GCM) 10K type strain sequencing project: providing services to taxonomists for standard genome sequencing and annotation.</title>
        <authorList>
            <consortium name="The Broad Institute Genomics Platform"/>
            <consortium name="The Broad Institute Genome Sequencing Center for Infectious Disease"/>
            <person name="Wu L."/>
            <person name="Ma J."/>
        </authorList>
    </citation>
    <scope>NUCLEOTIDE SEQUENCE [LARGE SCALE GENOMIC DNA]</scope>
    <source>
        <strain evidence="10">CGMCC 1.12769</strain>
    </source>
</reference>
<evidence type="ECO:0000256" key="1">
    <source>
        <dbReference type="ARBA" id="ARBA00004985"/>
    </source>
</evidence>
<comment type="catalytic activity">
    <reaction evidence="6 7">
        <text>L-glutamate 5-semialdehyde + phosphate + NADP(+) = L-glutamyl 5-phosphate + NADPH + H(+)</text>
        <dbReference type="Rhea" id="RHEA:19541"/>
        <dbReference type="ChEBI" id="CHEBI:15378"/>
        <dbReference type="ChEBI" id="CHEBI:43474"/>
        <dbReference type="ChEBI" id="CHEBI:57783"/>
        <dbReference type="ChEBI" id="CHEBI:58066"/>
        <dbReference type="ChEBI" id="CHEBI:58274"/>
        <dbReference type="ChEBI" id="CHEBI:58349"/>
        <dbReference type="EC" id="1.2.1.41"/>
    </reaction>
</comment>
<evidence type="ECO:0000256" key="5">
    <source>
        <dbReference type="ARBA" id="ARBA00023002"/>
    </source>
</evidence>
<dbReference type="InterPro" id="IPR015590">
    <property type="entry name" value="Aldehyde_DH_dom"/>
</dbReference>
<name>A0ABQ1YH03_9BACL</name>
<protein>
    <recommendedName>
        <fullName evidence="7">Gamma-glutamyl phosphate reductase</fullName>
        <shortName evidence="7">GPR</shortName>
        <ecNumber evidence="7">1.2.1.41</ecNumber>
    </recommendedName>
    <alternativeName>
        <fullName evidence="7">Glutamate-5-semialdehyde dehydrogenase</fullName>
    </alternativeName>
    <alternativeName>
        <fullName evidence="7">Glutamyl-gamma-semialdehyde dehydrogenase</fullName>
        <shortName evidence="7">GSA dehydrogenase</shortName>
    </alternativeName>
</protein>
<comment type="function">
    <text evidence="7">Catalyzes the NADPH-dependent reduction of L-glutamate 5-phosphate into L-glutamate 5-semialdehyde and phosphate. The product spontaneously undergoes cyclization to form 1-pyrroline-5-carboxylate.</text>
</comment>
<dbReference type="Gene3D" id="3.40.605.10">
    <property type="entry name" value="Aldehyde Dehydrogenase, Chain A, domain 1"/>
    <property type="match status" value="1"/>
</dbReference>
<proteinExistence type="inferred from homology"/>
<dbReference type="PROSITE" id="PS01223">
    <property type="entry name" value="PROA"/>
    <property type="match status" value="1"/>
</dbReference>
<dbReference type="Pfam" id="PF00171">
    <property type="entry name" value="Aldedh"/>
    <property type="match status" value="1"/>
</dbReference>
<keyword evidence="4 7" id="KW-0521">NADP</keyword>
<evidence type="ECO:0000256" key="4">
    <source>
        <dbReference type="ARBA" id="ARBA00022857"/>
    </source>
</evidence>
<feature type="domain" description="Aldehyde dehydrogenase" evidence="8">
    <location>
        <begin position="4"/>
        <end position="281"/>
    </location>
</feature>
<evidence type="ECO:0000256" key="2">
    <source>
        <dbReference type="ARBA" id="ARBA00022605"/>
    </source>
</evidence>
<dbReference type="InterPro" id="IPR012134">
    <property type="entry name" value="Glu-5-SA_DH"/>
</dbReference>
<dbReference type="NCBIfam" id="NF001221">
    <property type="entry name" value="PRK00197.1"/>
    <property type="match status" value="1"/>
</dbReference>
<dbReference type="PANTHER" id="PTHR11063">
    <property type="entry name" value="GLUTAMATE SEMIALDEHYDE DEHYDROGENASE"/>
    <property type="match status" value="1"/>
</dbReference>